<dbReference type="EMBL" id="MU005576">
    <property type="protein sequence ID" value="KAF2686662.1"/>
    <property type="molecule type" value="Genomic_DNA"/>
</dbReference>
<keyword evidence="3" id="KW-0677">Repeat</keyword>
<dbReference type="Gene3D" id="3.30.160.60">
    <property type="entry name" value="Classic Zinc Finger"/>
    <property type="match status" value="1"/>
</dbReference>
<evidence type="ECO:0000259" key="9">
    <source>
        <dbReference type="PROSITE" id="PS50157"/>
    </source>
</evidence>
<feature type="region of interest" description="Disordered" evidence="8">
    <location>
        <begin position="229"/>
        <end position="261"/>
    </location>
</feature>
<evidence type="ECO:0000256" key="2">
    <source>
        <dbReference type="ARBA" id="ARBA00022723"/>
    </source>
</evidence>
<evidence type="ECO:0000313" key="11">
    <source>
        <dbReference type="Proteomes" id="UP000799291"/>
    </source>
</evidence>
<evidence type="ECO:0000256" key="7">
    <source>
        <dbReference type="PROSITE-ProRule" id="PRU00042"/>
    </source>
</evidence>
<gene>
    <name evidence="10" type="ORF">K458DRAFT_429632</name>
</gene>
<comment type="subcellular location">
    <subcellularLocation>
        <location evidence="1">Nucleus</location>
    </subcellularLocation>
</comment>
<name>A0A6G1J813_9PLEO</name>
<keyword evidence="2" id="KW-0479">Metal-binding</keyword>
<keyword evidence="6" id="KW-0539">Nucleus</keyword>
<feature type="compositionally biased region" description="Low complexity" evidence="8">
    <location>
        <begin position="240"/>
        <end position="255"/>
    </location>
</feature>
<dbReference type="PROSITE" id="PS00028">
    <property type="entry name" value="ZINC_FINGER_C2H2_1"/>
    <property type="match status" value="3"/>
</dbReference>
<feature type="domain" description="C2H2-type" evidence="9">
    <location>
        <begin position="67"/>
        <end position="95"/>
    </location>
</feature>
<dbReference type="PROSITE" id="PS50157">
    <property type="entry name" value="ZINC_FINGER_C2H2_2"/>
    <property type="match status" value="1"/>
</dbReference>
<dbReference type="SUPFAM" id="SSF57667">
    <property type="entry name" value="beta-beta-alpha zinc fingers"/>
    <property type="match status" value="1"/>
</dbReference>
<evidence type="ECO:0000256" key="8">
    <source>
        <dbReference type="SAM" id="MobiDB-lite"/>
    </source>
</evidence>
<sequence length="476" mass="53460">MPASLEPIKKIKCTYEDCDLSFDTEKQMRSHKKYSSKHDYCAVCNMDFESCDDLAMHKVFRPDNHNLACRICGDEFKSKSGLNRHIELSHKIDQKLPCLGCGEVFYRASLMVEHLEFGHCQVVTPEQFLGHIVHKHLVTELLKGGSAYDRFMQKISKFDAAQDYEEEGGIDVNDVLDDNEDEAKRVRYDAIQPEATPVEVTHLGSYPPLPSQSGASSITASMGRMSLGRASETVVGSENGSAAESSTKGTSTSSGRQLKPWAGRTSAKLFPGAKPTPPPCEFSIEHHDHQMEQEHGINIMNTRFWDPRSPGDFNPERFYDSVIQLYFCPFICEQTFKSIEEMDNHIMSSHRISRMKCPSCLKYYKSVTALMAHCESRGAKCQVNKADDFNIFLNKLTGGFLSVEEKVRPDHLHNPTVMVQDVDTGRMAPYTPPAARYLQYSASRPVDWKEPGKVAAQIGGKEGAEVFEYKGRLAKC</sequence>
<protein>
    <recommendedName>
        <fullName evidence="9">C2H2-type domain-containing protein</fullName>
    </recommendedName>
</protein>
<reference evidence="10" key="1">
    <citation type="journal article" date="2020" name="Stud. Mycol.">
        <title>101 Dothideomycetes genomes: a test case for predicting lifestyles and emergence of pathogens.</title>
        <authorList>
            <person name="Haridas S."/>
            <person name="Albert R."/>
            <person name="Binder M."/>
            <person name="Bloem J."/>
            <person name="Labutti K."/>
            <person name="Salamov A."/>
            <person name="Andreopoulos B."/>
            <person name="Baker S."/>
            <person name="Barry K."/>
            <person name="Bills G."/>
            <person name="Bluhm B."/>
            <person name="Cannon C."/>
            <person name="Castanera R."/>
            <person name="Culley D."/>
            <person name="Daum C."/>
            <person name="Ezra D."/>
            <person name="Gonzalez J."/>
            <person name="Henrissat B."/>
            <person name="Kuo A."/>
            <person name="Liang C."/>
            <person name="Lipzen A."/>
            <person name="Lutzoni F."/>
            <person name="Magnuson J."/>
            <person name="Mondo S."/>
            <person name="Nolan M."/>
            <person name="Ohm R."/>
            <person name="Pangilinan J."/>
            <person name="Park H.-J."/>
            <person name="Ramirez L."/>
            <person name="Alfaro M."/>
            <person name="Sun H."/>
            <person name="Tritt A."/>
            <person name="Yoshinaga Y."/>
            <person name="Zwiers L.-H."/>
            <person name="Turgeon B."/>
            <person name="Goodwin S."/>
            <person name="Spatafora J."/>
            <person name="Crous P."/>
            <person name="Grigoriev I."/>
        </authorList>
    </citation>
    <scope>NUCLEOTIDE SEQUENCE</scope>
    <source>
        <strain evidence="10">CBS 122367</strain>
    </source>
</reference>
<dbReference type="GO" id="GO:0005634">
    <property type="term" value="C:nucleus"/>
    <property type="evidence" value="ECO:0007669"/>
    <property type="project" value="UniProtKB-SubCell"/>
</dbReference>
<dbReference type="InterPro" id="IPR013087">
    <property type="entry name" value="Znf_C2H2_type"/>
</dbReference>
<keyword evidence="5" id="KW-0862">Zinc</keyword>
<evidence type="ECO:0000256" key="4">
    <source>
        <dbReference type="ARBA" id="ARBA00022771"/>
    </source>
</evidence>
<dbReference type="Pfam" id="PF13894">
    <property type="entry name" value="zf-C2H2_4"/>
    <property type="match status" value="1"/>
</dbReference>
<evidence type="ECO:0000256" key="3">
    <source>
        <dbReference type="ARBA" id="ARBA00022737"/>
    </source>
</evidence>
<dbReference type="GO" id="GO:0008270">
    <property type="term" value="F:zinc ion binding"/>
    <property type="evidence" value="ECO:0007669"/>
    <property type="project" value="UniProtKB-KW"/>
</dbReference>
<evidence type="ECO:0000256" key="1">
    <source>
        <dbReference type="ARBA" id="ARBA00004123"/>
    </source>
</evidence>
<keyword evidence="4 7" id="KW-0863">Zinc-finger</keyword>
<dbReference type="OrthoDB" id="8117402at2759"/>
<evidence type="ECO:0000256" key="6">
    <source>
        <dbReference type="ARBA" id="ARBA00023242"/>
    </source>
</evidence>
<dbReference type="InterPro" id="IPR050888">
    <property type="entry name" value="ZnF_C2H2-type_TF"/>
</dbReference>
<dbReference type="PANTHER" id="PTHR24406">
    <property type="entry name" value="TRANSCRIPTIONAL REPRESSOR CTCFL-RELATED"/>
    <property type="match status" value="1"/>
</dbReference>
<accession>A0A6G1J813</accession>
<keyword evidence="11" id="KW-1185">Reference proteome</keyword>
<dbReference type="AlphaFoldDB" id="A0A6G1J813"/>
<dbReference type="InterPro" id="IPR036236">
    <property type="entry name" value="Znf_C2H2_sf"/>
</dbReference>
<evidence type="ECO:0000313" key="10">
    <source>
        <dbReference type="EMBL" id="KAF2686662.1"/>
    </source>
</evidence>
<dbReference type="SMART" id="SM00355">
    <property type="entry name" value="ZnF_C2H2"/>
    <property type="match status" value="4"/>
</dbReference>
<organism evidence="10 11">
    <name type="scientific">Lentithecium fluviatile CBS 122367</name>
    <dbReference type="NCBI Taxonomy" id="1168545"/>
    <lineage>
        <taxon>Eukaryota</taxon>
        <taxon>Fungi</taxon>
        <taxon>Dikarya</taxon>
        <taxon>Ascomycota</taxon>
        <taxon>Pezizomycotina</taxon>
        <taxon>Dothideomycetes</taxon>
        <taxon>Pleosporomycetidae</taxon>
        <taxon>Pleosporales</taxon>
        <taxon>Massarineae</taxon>
        <taxon>Lentitheciaceae</taxon>
        <taxon>Lentithecium</taxon>
    </lineage>
</organism>
<evidence type="ECO:0000256" key="5">
    <source>
        <dbReference type="ARBA" id="ARBA00022833"/>
    </source>
</evidence>
<dbReference type="Proteomes" id="UP000799291">
    <property type="component" value="Unassembled WGS sequence"/>
</dbReference>
<proteinExistence type="predicted"/>